<dbReference type="EMBL" id="CP001720">
    <property type="protein sequence ID" value="ACV62863.1"/>
    <property type="molecule type" value="Genomic_DNA"/>
</dbReference>
<accession>C8VYI2</accession>
<organism evidence="2 3">
    <name type="scientific">Desulfofarcimen acetoxidans (strain ATCC 49208 / DSM 771 / KCTC 5769 / VKM B-1644 / 5575)</name>
    <name type="common">Desulfotomaculum acetoxidans</name>
    <dbReference type="NCBI Taxonomy" id="485916"/>
    <lineage>
        <taxon>Bacteria</taxon>
        <taxon>Bacillati</taxon>
        <taxon>Bacillota</taxon>
        <taxon>Clostridia</taxon>
        <taxon>Eubacteriales</taxon>
        <taxon>Peptococcaceae</taxon>
        <taxon>Desulfofarcimen</taxon>
    </lineage>
</organism>
<feature type="domain" description="Copper amine oxidase-like N-terminal" evidence="1">
    <location>
        <begin position="31"/>
        <end position="76"/>
    </location>
</feature>
<keyword evidence="3" id="KW-1185">Reference proteome</keyword>
<dbReference type="SUPFAM" id="SSF55383">
    <property type="entry name" value="Copper amine oxidase, domain N"/>
    <property type="match status" value="1"/>
</dbReference>
<evidence type="ECO:0000313" key="2">
    <source>
        <dbReference type="EMBL" id="ACV62863.1"/>
    </source>
</evidence>
<dbReference type="InterPro" id="IPR036582">
    <property type="entry name" value="Mao_N_sf"/>
</dbReference>
<dbReference type="InterPro" id="IPR012854">
    <property type="entry name" value="Cu_amine_oxidase-like_N"/>
</dbReference>
<dbReference type="AlphaFoldDB" id="C8VYI2"/>
<evidence type="ECO:0000313" key="3">
    <source>
        <dbReference type="Proteomes" id="UP000002217"/>
    </source>
</evidence>
<dbReference type="Gene3D" id="3.30.457.10">
    <property type="entry name" value="Copper amine oxidase-like, N-terminal domain"/>
    <property type="match status" value="1"/>
</dbReference>
<dbReference type="STRING" id="485916.Dtox_2029"/>
<proteinExistence type="predicted"/>
<dbReference type="KEGG" id="dae:Dtox_2029"/>
<dbReference type="eggNOG" id="COG0666">
    <property type="taxonomic scope" value="Bacteria"/>
</dbReference>
<dbReference type="HOGENOM" id="CLU_972277_0_0_9"/>
<dbReference type="Pfam" id="PF07833">
    <property type="entry name" value="Cu_amine_oxidN1"/>
    <property type="match status" value="1"/>
</dbReference>
<name>C8VYI2_DESAS</name>
<sequence>MVKKILVISVLSLCLIFATKVYGSNDVIKLKLNGETVSPDVPPQIINGRVMVPLRWVAQAMNAKVSWNQNDNSVSIDNLGVVANTPDNKVKLYPFSEENGYYKGFIMDIDGKRKYFDWYNMANPSFLPKIYYDDLNNDGNKEIIVILITGEGTGVLTQQMNIINPENFEEIGVENPLNVIKERVKTQILKGTTESTVKLNIDNKEEEIKISNDPNETLLDNIIFNEFYFYLIEENKLVVYINPIISYQRAGIGIGQIKISYNFDGKAFKAQTITYNSNYYYPDPLW</sequence>
<dbReference type="Proteomes" id="UP000002217">
    <property type="component" value="Chromosome"/>
</dbReference>
<protein>
    <recommendedName>
        <fullName evidence="1">Copper amine oxidase-like N-terminal domain-containing protein</fullName>
    </recommendedName>
</protein>
<gene>
    <name evidence="2" type="ordered locus">Dtox_2029</name>
</gene>
<reference evidence="2 3" key="1">
    <citation type="journal article" date="2009" name="Stand. Genomic Sci.">
        <title>Complete genome sequence of Desulfotomaculum acetoxidans type strain (5575).</title>
        <authorList>
            <person name="Spring S."/>
            <person name="Lapidus A."/>
            <person name="Schroder M."/>
            <person name="Gleim D."/>
            <person name="Sims D."/>
            <person name="Meincke L."/>
            <person name="Glavina Del Rio T."/>
            <person name="Tice H."/>
            <person name="Copeland A."/>
            <person name="Cheng J.F."/>
            <person name="Lucas S."/>
            <person name="Chen F."/>
            <person name="Nolan M."/>
            <person name="Bruce D."/>
            <person name="Goodwin L."/>
            <person name="Pitluck S."/>
            <person name="Ivanova N."/>
            <person name="Mavromatis K."/>
            <person name="Mikhailova N."/>
            <person name="Pati A."/>
            <person name="Chen A."/>
            <person name="Palaniappan K."/>
            <person name="Land M."/>
            <person name="Hauser L."/>
            <person name="Chang Y.J."/>
            <person name="Jeffries C.D."/>
            <person name="Chain P."/>
            <person name="Saunders E."/>
            <person name="Brettin T."/>
            <person name="Detter J.C."/>
            <person name="Goker M."/>
            <person name="Bristow J."/>
            <person name="Eisen J.A."/>
            <person name="Markowitz V."/>
            <person name="Hugenholtz P."/>
            <person name="Kyrpides N.C."/>
            <person name="Klenk H.P."/>
            <person name="Han C."/>
        </authorList>
    </citation>
    <scope>NUCLEOTIDE SEQUENCE [LARGE SCALE GENOMIC DNA]</scope>
    <source>
        <strain evidence="3">ATCC 49208 / DSM 771 / VKM B-1644</strain>
    </source>
</reference>
<evidence type="ECO:0000259" key="1">
    <source>
        <dbReference type="Pfam" id="PF07833"/>
    </source>
</evidence>